<comment type="function">
    <text evidence="9">Role in flagellar biosynthesis.</text>
</comment>
<feature type="transmembrane region" description="Helical" evidence="9">
    <location>
        <begin position="51"/>
        <end position="70"/>
    </location>
</feature>
<evidence type="ECO:0000256" key="5">
    <source>
        <dbReference type="ARBA" id="ARBA00022692"/>
    </source>
</evidence>
<evidence type="ECO:0000256" key="6">
    <source>
        <dbReference type="ARBA" id="ARBA00022989"/>
    </source>
</evidence>
<evidence type="ECO:0000256" key="4">
    <source>
        <dbReference type="ARBA" id="ARBA00022475"/>
    </source>
</evidence>
<keyword evidence="10" id="KW-0969">Cilium</keyword>
<keyword evidence="11" id="KW-1185">Reference proteome</keyword>
<dbReference type="GO" id="GO:0009306">
    <property type="term" value="P:protein secretion"/>
    <property type="evidence" value="ECO:0007669"/>
    <property type="project" value="InterPro"/>
</dbReference>
<dbReference type="PANTHER" id="PTHR34040">
    <property type="entry name" value="FLAGELLAR BIOSYNTHETIC PROTEIN FLIQ"/>
    <property type="match status" value="1"/>
</dbReference>
<dbReference type="Proteomes" id="UP000291236">
    <property type="component" value="Chromosome"/>
</dbReference>
<dbReference type="Pfam" id="PF01313">
    <property type="entry name" value="Bac_export_3"/>
    <property type="match status" value="1"/>
</dbReference>
<keyword evidence="5 9" id="KW-0812">Transmembrane</keyword>
<gene>
    <name evidence="9 10" type="primary">fliQ</name>
    <name evidence="10" type="ORF">JCM31447_03540</name>
</gene>
<evidence type="ECO:0000256" key="2">
    <source>
        <dbReference type="ARBA" id="ARBA00006156"/>
    </source>
</evidence>
<dbReference type="PRINTS" id="PR00952">
    <property type="entry name" value="TYPE3IMQPROT"/>
</dbReference>
<evidence type="ECO:0000256" key="9">
    <source>
        <dbReference type="RuleBase" id="RU364090"/>
    </source>
</evidence>
<proteinExistence type="inferred from homology"/>
<dbReference type="PIRSF" id="PIRSF004669">
    <property type="entry name" value="FliQ"/>
    <property type="match status" value="1"/>
</dbReference>
<sequence>MNNQQVIDIILSVLYITVEISLPLLGVALVVGLLVSVFQAATQINESTLSFLPKIAAMLVVLVLLSPWMLRKLNDYTHKIYDKIPELSRQNK</sequence>
<keyword evidence="8 9" id="KW-0975">Bacterial flagellum</keyword>
<name>A0A4P2VRU7_FLUSA</name>
<evidence type="ECO:0000256" key="7">
    <source>
        <dbReference type="ARBA" id="ARBA00023136"/>
    </source>
</evidence>
<dbReference type="GO" id="GO:0044780">
    <property type="term" value="P:bacterial-type flagellum assembly"/>
    <property type="evidence" value="ECO:0007669"/>
    <property type="project" value="InterPro"/>
</dbReference>
<evidence type="ECO:0000313" key="11">
    <source>
        <dbReference type="Proteomes" id="UP000291236"/>
    </source>
</evidence>
<keyword evidence="7 9" id="KW-0472">Membrane</keyword>
<feature type="transmembrane region" description="Helical" evidence="9">
    <location>
        <begin position="12"/>
        <end position="39"/>
    </location>
</feature>
<evidence type="ECO:0000256" key="1">
    <source>
        <dbReference type="ARBA" id="ARBA00004651"/>
    </source>
</evidence>
<protein>
    <recommendedName>
        <fullName evidence="3 9">Flagellar biosynthetic protein FliQ</fullName>
    </recommendedName>
</protein>
<dbReference type="GO" id="GO:0005886">
    <property type="term" value="C:plasma membrane"/>
    <property type="evidence" value="ECO:0007669"/>
    <property type="project" value="UniProtKB-SubCell"/>
</dbReference>
<dbReference type="PANTHER" id="PTHR34040:SF2">
    <property type="entry name" value="FLAGELLAR BIOSYNTHETIC PROTEIN FLIQ"/>
    <property type="match status" value="1"/>
</dbReference>
<dbReference type="GO" id="GO:0009425">
    <property type="term" value="C:bacterial-type flagellum basal body"/>
    <property type="evidence" value="ECO:0007669"/>
    <property type="project" value="UniProtKB-SubCell"/>
</dbReference>
<keyword evidence="6 9" id="KW-1133">Transmembrane helix</keyword>
<keyword evidence="4 9" id="KW-1003">Cell membrane</keyword>
<reference evidence="10 11" key="1">
    <citation type="submission" date="2018-12" db="EMBL/GenBank/DDBJ databases">
        <title>Rubrispira sanarue gen. nov., sp., nov., a member of the order Silvanigrellales, isolated from a brackish lake in Hamamatsu Japan.</title>
        <authorList>
            <person name="Maejima Y."/>
            <person name="Iino T."/>
            <person name="Muraguchi Y."/>
            <person name="Fukuda K."/>
            <person name="Nojiri H."/>
            <person name="Ohkuma M."/>
            <person name="Moriuchi R."/>
            <person name="Dohra H."/>
            <person name="Kimbara K."/>
            <person name="Shintani M."/>
        </authorList>
    </citation>
    <scope>NUCLEOTIDE SEQUENCE [LARGE SCALE GENOMIC DNA]</scope>
    <source>
        <strain evidence="10 11">RF1110005</strain>
    </source>
</reference>
<dbReference type="NCBIfam" id="TIGR01402">
    <property type="entry name" value="fliQ"/>
    <property type="match status" value="1"/>
</dbReference>
<comment type="subcellular location">
    <subcellularLocation>
        <location evidence="1 9">Cell membrane</location>
        <topology evidence="1">Multi-pass membrane protein</topology>
    </subcellularLocation>
    <subcellularLocation>
        <location evidence="9">Bacterial flagellum basal body</location>
    </subcellularLocation>
</comment>
<evidence type="ECO:0000256" key="8">
    <source>
        <dbReference type="ARBA" id="ARBA00023143"/>
    </source>
</evidence>
<evidence type="ECO:0000313" key="10">
    <source>
        <dbReference type="EMBL" id="BBH51925.1"/>
    </source>
</evidence>
<dbReference type="InterPro" id="IPR006305">
    <property type="entry name" value="FliQ"/>
</dbReference>
<dbReference type="InterPro" id="IPR002191">
    <property type="entry name" value="Bac_export_3"/>
</dbReference>
<comment type="similarity">
    <text evidence="2 9">Belongs to the FliQ/MopD/SpaQ family.</text>
</comment>
<dbReference type="OrthoDB" id="5295741at2"/>
<dbReference type="AlphaFoldDB" id="A0A4P2VRU7"/>
<keyword evidence="10" id="KW-0282">Flagellum</keyword>
<organism evidence="10 11">
    <name type="scientific">Fluviispira sanaruensis</name>
    <dbReference type="NCBI Taxonomy" id="2493639"/>
    <lineage>
        <taxon>Bacteria</taxon>
        <taxon>Pseudomonadati</taxon>
        <taxon>Bdellovibrionota</taxon>
        <taxon>Oligoflexia</taxon>
        <taxon>Silvanigrellales</taxon>
        <taxon>Silvanigrellaceae</taxon>
        <taxon>Fluviispira</taxon>
    </lineage>
</organism>
<dbReference type="EMBL" id="AP019368">
    <property type="protein sequence ID" value="BBH51925.1"/>
    <property type="molecule type" value="Genomic_DNA"/>
</dbReference>
<keyword evidence="10" id="KW-0966">Cell projection</keyword>
<dbReference type="RefSeq" id="WP_130605923.1">
    <property type="nucleotide sequence ID" value="NZ_AP019368.1"/>
</dbReference>
<dbReference type="KEGG" id="sbf:JCM31447_03540"/>
<accession>A0A4P2VRU7</accession>
<evidence type="ECO:0000256" key="3">
    <source>
        <dbReference type="ARBA" id="ARBA00021718"/>
    </source>
</evidence>